<evidence type="ECO:0000256" key="1">
    <source>
        <dbReference type="ARBA" id="ARBA00022705"/>
    </source>
</evidence>
<protein>
    <submittedName>
        <fullName evidence="5">Replication factor C small subunit 2</fullName>
    </submittedName>
</protein>
<keyword evidence="1" id="KW-0235">DNA replication</keyword>
<evidence type="ECO:0000259" key="4">
    <source>
        <dbReference type="Pfam" id="PF00004"/>
    </source>
</evidence>
<dbReference type="InterPro" id="IPR050238">
    <property type="entry name" value="DNA_Rep/Repair_Clamp_Loader"/>
</dbReference>
<dbReference type="SUPFAM" id="SSF52540">
    <property type="entry name" value="P-loop containing nucleoside triphosphate hydrolases"/>
    <property type="match status" value="1"/>
</dbReference>
<evidence type="ECO:0000256" key="2">
    <source>
        <dbReference type="ARBA" id="ARBA00022741"/>
    </source>
</evidence>
<dbReference type="Gene3D" id="3.40.50.300">
    <property type="entry name" value="P-loop containing nucleotide triphosphate hydrolases"/>
    <property type="match status" value="1"/>
</dbReference>
<dbReference type="Proteomes" id="UP000184514">
    <property type="component" value="Unassembled WGS sequence"/>
</dbReference>
<sequence>MKFDKKHRPQTLADVVYADAAVEQTLNDYAHNQRDKHLLLHGPRGTGKSVSAQLVLNQRMAILGQTGLTDIWNAKAYQAAHNTFEPVLTQWNWQLSMGANSGCSVFDEIDQFTLPMQHKLRAFIDRFEMGMVIATTNNLHLVDGPLKDRFRPLFVEYPSVQQWVPRVVAVLGAEGIPVTPTQALGLLQGFEGSGRTLDDWIEDYVLRLKRMMAQLTTLPSMPVQSSPQITSNAGEQ</sequence>
<accession>A0A1L9P0J0</accession>
<gene>
    <name evidence="5" type="ORF">PFRI_07240</name>
</gene>
<evidence type="ECO:0000256" key="3">
    <source>
        <dbReference type="ARBA" id="ARBA00022840"/>
    </source>
</evidence>
<dbReference type="EMBL" id="MLCB01000064">
    <property type="protein sequence ID" value="OJI95016.1"/>
    <property type="molecule type" value="Genomic_DNA"/>
</dbReference>
<dbReference type="RefSeq" id="WP_072629389.1">
    <property type="nucleotide sequence ID" value="NZ_MLCB01000064.1"/>
</dbReference>
<dbReference type="PANTHER" id="PTHR11669">
    <property type="entry name" value="REPLICATION FACTOR C / DNA POLYMERASE III GAMMA-TAU SUBUNIT"/>
    <property type="match status" value="1"/>
</dbReference>
<name>A0A1L9P0J0_9RHOB</name>
<dbReference type="AlphaFoldDB" id="A0A1L9P0J0"/>
<keyword evidence="6" id="KW-1185">Reference proteome</keyword>
<dbReference type="Pfam" id="PF00004">
    <property type="entry name" value="AAA"/>
    <property type="match status" value="1"/>
</dbReference>
<dbReference type="CDD" id="cd00009">
    <property type="entry name" value="AAA"/>
    <property type="match status" value="1"/>
</dbReference>
<reference evidence="5 6" key="1">
    <citation type="submission" date="2016-10" db="EMBL/GenBank/DDBJ databases">
        <title>Genome sequence of Planktotalea frisia SH6-1.</title>
        <authorList>
            <person name="Poehlein A."/>
            <person name="Bakenhus I."/>
            <person name="Voget S."/>
            <person name="Brinkhoff T."/>
            <person name="Simon M."/>
        </authorList>
    </citation>
    <scope>NUCLEOTIDE SEQUENCE [LARGE SCALE GENOMIC DNA]</scope>
    <source>
        <strain evidence="5 6">SH6-1</strain>
    </source>
</reference>
<keyword evidence="3" id="KW-0067">ATP-binding</keyword>
<comment type="caution">
    <text evidence="5">The sequence shown here is derived from an EMBL/GenBank/DDBJ whole genome shotgun (WGS) entry which is preliminary data.</text>
</comment>
<keyword evidence="2" id="KW-0547">Nucleotide-binding</keyword>
<dbReference type="InterPro" id="IPR027417">
    <property type="entry name" value="P-loop_NTPase"/>
</dbReference>
<evidence type="ECO:0000313" key="5">
    <source>
        <dbReference type="EMBL" id="OJI95016.1"/>
    </source>
</evidence>
<dbReference type="GO" id="GO:0016887">
    <property type="term" value="F:ATP hydrolysis activity"/>
    <property type="evidence" value="ECO:0007669"/>
    <property type="project" value="InterPro"/>
</dbReference>
<dbReference type="STRING" id="696762.PFRI_07240"/>
<dbReference type="GO" id="GO:0006281">
    <property type="term" value="P:DNA repair"/>
    <property type="evidence" value="ECO:0007669"/>
    <property type="project" value="TreeGrafter"/>
</dbReference>
<proteinExistence type="predicted"/>
<dbReference type="PANTHER" id="PTHR11669:SF20">
    <property type="entry name" value="REPLICATION FACTOR C SUBUNIT 4"/>
    <property type="match status" value="1"/>
</dbReference>
<dbReference type="GO" id="GO:0006261">
    <property type="term" value="P:DNA-templated DNA replication"/>
    <property type="evidence" value="ECO:0007669"/>
    <property type="project" value="TreeGrafter"/>
</dbReference>
<feature type="domain" description="ATPase AAA-type core" evidence="4">
    <location>
        <begin position="38"/>
        <end position="151"/>
    </location>
</feature>
<evidence type="ECO:0000313" key="6">
    <source>
        <dbReference type="Proteomes" id="UP000184514"/>
    </source>
</evidence>
<dbReference type="GO" id="GO:0005524">
    <property type="term" value="F:ATP binding"/>
    <property type="evidence" value="ECO:0007669"/>
    <property type="project" value="UniProtKB-KW"/>
</dbReference>
<dbReference type="InterPro" id="IPR003959">
    <property type="entry name" value="ATPase_AAA_core"/>
</dbReference>
<organism evidence="5 6">
    <name type="scientific">Planktotalea frisia</name>
    <dbReference type="NCBI Taxonomy" id="696762"/>
    <lineage>
        <taxon>Bacteria</taxon>
        <taxon>Pseudomonadati</taxon>
        <taxon>Pseudomonadota</taxon>
        <taxon>Alphaproteobacteria</taxon>
        <taxon>Rhodobacterales</taxon>
        <taxon>Paracoccaceae</taxon>
        <taxon>Planktotalea</taxon>
    </lineage>
</organism>
<dbReference type="GO" id="GO:0003689">
    <property type="term" value="F:DNA clamp loader activity"/>
    <property type="evidence" value="ECO:0007669"/>
    <property type="project" value="TreeGrafter"/>
</dbReference>